<comment type="caution">
    <text evidence="2">The sequence shown here is derived from an EMBL/GenBank/DDBJ whole genome shotgun (WGS) entry which is preliminary data.</text>
</comment>
<feature type="transmembrane region" description="Helical" evidence="1">
    <location>
        <begin position="47"/>
        <end position="65"/>
    </location>
</feature>
<proteinExistence type="predicted"/>
<accession>A0A5R9FV47</accession>
<name>A0A5R9FV47_9ACTN</name>
<sequence length="210" mass="23899">MKAVGLARRLAGHELRLFVSLVLWVARRTHGVGAGRAFGYARGQGAMMFGFAFVCVVETIAMAVLLRDHPTLHRIMLFLDVYTVVIVVELYAASVVRPHVLDASYLRLRNAAHVDLRIPLERVASVRRETRNTHEKLPDELNLAVGAQTTITLELTETVRHFTFLGRRRDVRVIRFHAEEPDLLVREVREAREAREAQEARETRETAADR</sequence>
<evidence type="ECO:0000256" key="1">
    <source>
        <dbReference type="SAM" id="Phobius"/>
    </source>
</evidence>
<organism evidence="2 3">
    <name type="scientific">Streptomyces montanus</name>
    <dbReference type="NCBI Taxonomy" id="2580423"/>
    <lineage>
        <taxon>Bacteria</taxon>
        <taxon>Bacillati</taxon>
        <taxon>Actinomycetota</taxon>
        <taxon>Actinomycetes</taxon>
        <taxon>Kitasatosporales</taxon>
        <taxon>Streptomycetaceae</taxon>
        <taxon>Streptomyces</taxon>
    </lineage>
</organism>
<dbReference type="AlphaFoldDB" id="A0A5R9FV47"/>
<keyword evidence="1" id="KW-1133">Transmembrane helix</keyword>
<keyword evidence="1" id="KW-0472">Membrane</keyword>
<evidence type="ECO:0000313" key="2">
    <source>
        <dbReference type="EMBL" id="TLS47311.1"/>
    </source>
</evidence>
<reference evidence="2 3" key="1">
    <citation type="submission" date="2019-05" db="EMBL/GenBank/DDBJ databases">
        <title>Streptomyces sp. NEAU-C151, a novel actinomycete isolated from soil.</title>
        <authorList>
            <person name="Han L."/>
            <person name="Jiang H."/>
        </authorList>
    </citation>
    <scope>NUCLEOTIDE SEQUENCE [LARGE SCALE GENOMIC DNA]</scope>
    <source>
        <strain evidence="2 3">NEAU-C151</strain>
    </source>
</reference>
<dbReference type="EMBL" id="VBZC01000004">
    <property type="protein sequence ID" value="TLS47311.1"/>
    <property type="molecule type" value="Genomic_DNA"/>
</dbReference>
<evidence type="ECO:0000313" key="3">
    <source>
        <dbReference type="Proteomes" id="UP000305906"/>
    </source>
</evidence>
<keyword evidence="1" id="KW-0812">Transmembrane</keyword>
<keyword evidence="3" id="KW-1185">Reference proteome</keyword>
<dbReference type="RefSeq" id="WP_138043762.1">
    <property type="nucleotide sequence ID" value="NZ_VBZC01000004.1"/>
</dbReference>
<dbReference type="Proteomes" id="UP000305906">
    <property type="component" value="Unassembled WGS sequence"/>
</dbReference>
<feature type="transmembrane region" description="Helical" evidence="1">
    <location>
        <begin position="77"/>
        <end position="96"/>
    </location>
</feature>
<gene>
    <name evidence="2" type="ORF">FE633_04565</name>
</gene>
<protein>
    <submittedName>
        <fullName evidence="2">Uncharacterized protein</fullName>
    </submittedName>
</protein>